<proteinExistence type="predicted"/>
<keyword evidence="2" id="KW-0732">Signal</keyword>
<keyword evidence="1" id="KW-1133">Transmembrane helix</keyword>
<keyword evidence="1" id="KW-0812">Transmembrane</keyword>
<evidence type="ECO:0000313" key="4">
    <source>
        <dbReference type="Proteomes" id="UP000271162"/>
    </source>
</evidence>
<feature type="signal peptide" evidence="2">
    <location>
        <begin position="1"/>
        <end position="19"/>
    </location>
</feature>
<evidence type="ECO:0000256" key="1">
    <source>
        <dbReference type="SAM" id="Phobius"/>
    </source>
</evidence>
<dbReference type="WBParaSite" id="NBR_0000650401-mRNA-1">
    <property type="protein sequence ID" value="NBR_0000650401-mRNA-1"/>
    <property type="gene ID" value="NBR_0000650401"/>
</dbReference>
<organism evidence="5">
    <name type="scientific">Nippostrongylus brasiliensis</name>
    <name type="common">Rat hookworm</name>
    <dbReference type="NCBI Taxonomy" id="27835"/>
    <lineage>
        <taxon>Eukaryota</taxon>
        <taxon>Metazoa</taxon>
        <taxon>Ecdysozoa</taxon>
        <taxon>Nematoda</taxon>
        <taxon>Chromadorea</taxon>
        <taxon>Rhabditida</taxon>
        <taxon>Rhabditina</taxon>
        <taxon>Rhabditomorpha</taxon>
        <taxon>Strongyloidea</taxon>
        <taxon>Heligmosomidae</taxon>
        <taxon>Nippostrongylus</taxon>
    </lineage>
</organism>
<dbReference type="Proteomes" id="UP000271162">
    <property type="component" value="Unassembled WGS sequence"/>
</dbReference>
<feature type="transmembrane region" description="Helical" evidence="1">
    <location>
        <begin position="40"/>
        <end position="63"/>
    </location>
</feature>
<keyword evidence="4" id="KW-1185">Reference proteome</keyword>
<dbReference type="EMBL" id="UYSL01019805">
    <property type="protein sequence ID" value="VDL70094.1"/>
    <property type="molecule type" value="Genomic_DNA"/>
</dbReference>
<dbReference type="AlphaFoldDB" id="A0A0N4XUU3"/>
<gene>
    <name evidence="3" type="ORF">NBR_LOCUS6505</name>
</gene>
<sequence length="160" mass="18011">MAQAIINVLVFLNSLYLLQVPSVTNECSWWKDLYAKSPGFVVTILWKYALPLAVLTALTTPFISTYPMLIIGSEFIYLPQSNSYCPVLKGVIIFDDLHDLDLKSGLVIYASDVLTLSNAYLLIILNKRIRQRVIRMLKCKGCEKPPSTYGYSPSVTGKRE</sequence>
<dbReference type="STRING" id="27835.A0A0N4XUU3"/>
<accession>A0A0N4XUU3</accession>
<feature type="chain" id="PRO_5043124874" evidence="2">
    <location>
        <begin position="20"/>
        <end position="160"/>
    </location>
</feature>
<reference evidence="5" key="1">
    <citation type="submission" date="2017-02" db="UniProtKB">
        <authorList>
            <consortium name="WormBaseParasite"/>
        </authorList>
    </citation>
    <scope>IDENTIFICATION</scope>
</reference>
<evidence type="ECO:0000313" key="5">
    <source>
        <dbReference type="WBParaSite" id="NBR_0000650401-mRNA-1"/>
    </source>
</evidence>
<reference evidence="3 4" key="2">
    <citation type="submission" date="2018-11" db="EMBL/GenBank/DDBJ databases">
        <authorList>
            <consortium name="Pathogen Informatics"/>
        </authorList>
    </citation>
    <scope>NUCLEOTIDE SEQUENCE [LARGE SCALE GENOMIC DNA]</scope>
</reference>
<protein>
    <submittedName>
        <fullName evidence="5">G_PROTEIN_RECEP_F1_2 domain-containing protein</fullName>
    </submittedName>
</protein>
<evidence type="ECO:0000256" key="2">
    <source>
        <dbReference type="SAM" id="SignalP"/>
    </source>
</evidence>
<evidence type="ECO:0000313" key="3">
    <source>
        <dbReference type="EMBL" id="VDL70094.1"/>
    </source>
</evidence>
<keyword evidence="1" id="KW-0472">Membrane</keyword>
<name>A0A0N4XUU3_NIPBR</name>
<feature type="transmembrane region" description="Helical" evidence="1">
    <location>
        <begin position="106"/>
        <end position="125"/>
    </location>
</feature>